<dbReference type="RefSeq" id="WP_214622021.1">
    <property type="nucleotide sequence ID" value="NZ_JAHGAW010000003.1"/>
</dbReference>
<accession>A0A9X1DA94</accession>
<dbReference type="AlphaFoldDB" id="A0A9X1DA94"/>
<evidence type="ECO:0000259" key="2">
    <source>
        <dbReference type="Pfam" id="PF13590"/>
    </source>
</evidence>
<organism evidence="3 4">
    <name type="scientific">Sphingobium nicotianae</name>
    <dbReference type="NCBI Taxonomy" id="2782607"/>
    <lineage>
        <taxon>Bacteria</taxon>
        <taxon>Pseudomonadati</taxon>
        <taxon>Pseudomonadota</taxon>
        <taxon>Alphaproteobacteria</taxon>
        <taxon>Sphingomonadales</taxon>
        <taxon>Sphingomonadaceae</taxon>
        <taxon>Sphingobium</taxon>
    </lineage>
</organism>
<proteinExistence type="predicted"/>
<evidence type="ECO:0000256" key="1">
    <source>
        <dbReference type="SAM" id="SignalP"/>
    </source>
</evidence>
<comment type="caution">
    <text evidence="3">The sequence shown here is derived from an EMBL/GenBank/DDBJ whole genome shotgun (WGS) entry which is preliminary data.</text>
</comment>
<dbReference type="Pfam" id="PF13590">
    <property type="entry name" value="DUF4136"/>
    <property type="match status" value="1"/>
</dbReference>
<sequence>MNTKRFLILAAASALALGGLSGCATPFKADVARFQQLPPAQGQSFVVVPSDQHLAGSLEFAHYADLVAQRLTQQGYTRAADPASAQLVVQLDYGIDKGTQRVRYSGFAPDPFLYGGFYPGYYRGWGGWRGRYMMGWYDPFMWGPGYDDLESYLVYQSQLRMTINRTGGERLFEGTARAQSVSNKLTYLVPNLIDALFTGFPGQNGEDIKVTVAPEPKN</sequence>
<dbReference type="PROSITE" id="PS51257">
    <property type="entry name" value="PROKAR_LIPOPROTEIN"/>
    <property type="match status" value="1"/>
</dbReference>
<feature type="domain" description="DUF4136" evidence="2">
    <location>
        <begin position="41"/>
        <end position="202"/>
    </location>
</feature>
<name>A0A9X1DA94_9SPHN</name>
<gene>
    <name evidence="3" type="ORF">KK488_04815</name>
</gene>
<dbReference type="EMBL" id="JAHGAW010000003">
    <property type="protein sequence ID" value="MBT2186263.1"/>
    <property type="molecule type" value="Genomic_DNA"/>
</dbReference>
<feature type="signal peptide" evidence="1">
    <location>
        <begin position="1"/>
        <end position="24"/>
    </location>
</feature>
<evidence type="ECO:0000313" key="4">
    <source>
        <dbReference type="Proteomes" id="UP001138757"/>
    </source>
</evidence>
<dbReference type="Proteomes" id="UP001138757">
    <property type="component" value="Unassembled WGS sequence"/>
</dbReference>
<dbReference type="InterPro" id="IPR025411">
    <property type="entry name" value="DUF4136"/>
</dbReference>
<reference evidence="3" key="1">
    <citation type="submission" date="2021-05" db="EMBL/GenBank/DDBJ databases">
        <title>Genome of Sphingobium sp. strain.</title>
        <authorList>
            <person name="Fan R."/>
        </authorList>
    </citation>
    <scope>NUCLEOTIDE SEQUENCE</scope>
    <source>
        <strain evidence="3">H33</strain>
    </source>
</reference>
<keyword evidence="1" id="KW-0732">Signal</keyword>
<keyword evidence="4" id="KW-1185">Reference proteome</keyword>
<dbReference type="Gene3D" id="3.30.160.670">
    <property type="match status" value="1"/>
</dbReference>
<feature type="chain" id="PRO_5040895733" evidence="1">
    <location>
        <begin position="25"/>
        <end position="218"/>
    </location>
</feature>
<protein>
    <submittedName>
        <fullName evidence="3">DUF4136 domain-containing protein</fullName>
    </submittedName>
</protein>
<evidence type="ECO:0000313" key="3">
    <source>
        <dbReference type="EMBL" id="MBT2186263.1"/>
    </source>
</evidence>